<proteinExistence type="inferred from homology"/>
<keyword evidence="9" id="KW-1185">Reference proteome</keyword>
<evidence type="ECO:0000256" key="3">
    <source>
        <dbReference type="ARBA" id="ARBA00023125"/>
    </source>
</evidence>
<sequence length="306" mass="33054">MQDIPMELAETLAAVVDTGTMDAAARRLHITPSAVSQRIRTLEDRLGRVLLVRAKPARPTDAGARVVRLARQYSVLAHDALADLGAGASGEEAGRRVSIPLAVNADSMATWMLPALATVADSQGVVFDLHSHDQDHTAALLEEGEVMAAVTSQEDPVPGCRVSPLGVMRYEAVATPELAERMRADPTAVPVVDFDRRDELQTRWLRARGVDAAVPARHRVPGSHDFAQALVAGLGWGMLPEPQSAEPLGNGRLVRLGGDPVDVPLYWQQWNLESAVLTAVGAELGKEARRRLRPPRGERRRPDAGR</sequence>
<dbReference type="Gene3D" id="1.10.10.10">
    <property type="entry name" value="Winged helix-like DNA-binding domain superfamily/Winged helix DNA-binding domain"/>
    <property type="match status" value="1"/>
</dbReference>
<reference evidence="9" key="1">
    <citation type="submission" date="2019-09" db="EMBL/GenBank/DDBJ databases">
        <title>Mumia zhuanghuii sp. nov. isolated from the intestinal contents of plateau pika (Ochotona curzoniae) in the Qinghai-Tibet plateau of China.</title>
        <authorList>
            <person name="Tian Z."/>
        </authorList>
    </citation>
    <scope>NUCLEOTIDE SEQUENCE [LARGE SCALE GENOMIC DNA]</scope>
    <source>
        <strain evidence="9">L-033</strain>
    </source>
</reference>
<evidence type="ECO:0000256" key="2">
    <source>
        <dbReference type="ARBA" id="ARBA00023015"/>
    </source>
</evidence>
<accession>A0A5N0TKA9</accession>
<feature type="region of interest" description="Disordered" evidence="6">
    <location>
        <begin position="287"/>
        <end position="306"/>
    </location>
</feature>
<dbReference type="GO" id="GO:0003700">
    <property type="term" value="F:DNA-binding transcription factor activity"/>
    <property type="evidence" value="ECO:0007669"/>
    <property type="project" value="InterPro"/>
</dbReference>
<evidence type="ECO:0000313" key="9">
    <source>
        <dbReference type="Proteomes" id="UP000326838"/>
    </source>
</evidence>
<dbReference type="InterPro" id="IPR036390">
    <property type="entry name" value="WH_DNA-bd_sf"/>
</dbReference>
<organism evidence="8 9">
    <name type="scientific">Microbacterium caowuchunii</name>
    <dbReference type="NCBI Taxonomy" id="2614638"/>
    <lineage>
        <taxon>Bacteria</taxon>
        <taxon>Bacillati</taxon>
        <taxon>Actinomycetota</taxon>
        <taxon>Actinomycetes</taxon>
        <taxon>Micrococcales</taxon>
        <taxon>Microbacteriaceae</taxon>
        <taxon>Microbacterium</taxon>
    </lineage>
</organism>
<evidence type="ECO:0000256" key="4">
    <source>
        <dbReference type="ARBA" id="ARBA00023159"/>
    </source>
</evidence>
<feature type="compositionally biased region" description="Basic and acidic residues" evidence="6">
    <location>
        <begin position="295"/>
        <end position="306"/>
    </location>
</feature>
<protein>
    <submittedName>
        <fullName evidence="8">LysR family transcriptional regulator ArgP</fullName>
    </submittedName>
</protein>
<dbReference type="InterPro" id="IPR000847">
    <property type="entry name" value="LysR_HTH_N"/>
</dbReference>
<dbReference type="NCBIfam" id="NF002964">
    <property type="entry name" value="PRK03635.1"/>
    <property type="match status" value="1"/>
</dbReference>
<comment type="caution">
    <text evidence="8">The sequence shown here is derived from an EMBL/GenBank/DDBJ whole genome shotgun (WGS) entry which is preliminary data.</text>
</comment>
<dbReference type="Proteomes" id="UP000326838">
    <property type="component" value="Unassembled WGS sequence"/>
</dbReference>
<dbReference type="GO" id="GO:0003677">
    <property type="term" value="F:DNA binding"/>
    <property type="evidence" value="ECO:0007669"/>
    <property type="project" value="UniProtKB-KW"/>
</dbReference>
<evidence type="ECO:0000259" key="7">
    <source>
        <dbReference type="PROSITE" id="PS50931"/>
    </source>
</evidence>
<evidence type="ECO:0000256" key="5">
    <source>
        <dbReference type="ARBA" id="ARBA00023163"/>
    </source>
</evidence>
<keyword evidence="5" id="KW-0804">Transcription</keyword>
<dbReference type="Pfam" id="PF00126">
    <property type="entry name" value="HTH_1"/>
    <property type="match status" value="1"/>
</dbReference>
<evidence type="ECO:0000313" key="8">
    <source>
        <dbReference type="EMBL" id="KAA9135613.1"/>
    </source>
</evidence>
<evidence type="ECO:0000256" key="6">
    <source>
        <dbReference type="SAM" id="MobiDB-lite"/>
    </source>
</evidence>
<dbReference type="SUPFAM" id="SSF46785">
    <property type="entry name" value="Winged helix' DNA-binding domain"/>
    <property type="match status" value="1"/>
</dbReference>
<dbReference type="InterPro" id="IPR036388">
    <property type="entry name" value="WH-like_DNA-bd_sf"/>
</dbReference>
<dbReference type="RefSeq" id="WP_150891886.1">
    <property type="nucleotide sequence ID" value="NZ_VYUY01000004.1"/>
</dbReference>
<dbReference type="InterPro" id="IPR050176">
    <property type="entry name" value="LTTR"/>
</dbReference>
<dbReference type="PRINTS" id="PR00039">
    <property type="entry name" value="HTHLYSR"/>
</dbReference>
<keyword evidence="4" id="KW-0010">Activator</keyword>
<name>A0A5N0TKA9_9MICO</name>
<dbReference type="Pfam" id="PF03466">
    <property type="entry name" value="LysR_substrate"/>
    <property type="match status" value="1"/>
</dbReference>
<evidence type="ECO:0000256" key="1">
    <source>
        <dbReference type="ARBA" id="ARBA00009437"/>
    </source>
</evidence>
<dbReference type="AlphaFoldDB" id="A0A5N0TKA9"/>
<dbReference type="SUPFAM" id="SSF53850">
    <property type="entry name" value="Periplasmic binding protein-like II"/>
    <property type="match status" value="1"/>
</dbReference>
<dbReference type="InterPro" id="IPR017685">
    <property type="entry name" value="ArgP"/>
</dbReference>
<dbReference type="PANTHER" id="PTHR30579:SF2">
    <property type="entry name" value="HTH-TYPE TRANSCRIPTIONAL REGULATOR ARGP"/>
    <property type="match status" value="1"/>
</dbReference>
<feature type="domain" description="HTH lysR-type" evidence="7">
    <location>
        <begin position="4"/>
        <end position="60"/>
    </location>
</feature>
<gene>
    <name evidence="8" type="ORF">F6B40_02140</name>
</gene>
<dbReference type="InterPro" id="IPR005119">
    <property type="entry name" value="LysR_subst-bd"/>
</dbReference>
<dbReference type="EMBL" id="VYUY01000004">
    <property type="protein sequence ID" value="KAA9135613.1"/>
    <property type="molecule type" value="Genomic_DNA"/>
</dbReference>
<dbReference type="NCBIfam" id="TIGR03298">
    <property type="entry name" value="argP"/>
    <property type="match status" value="1"/>
</dbReference>
<dbReference type="PROSITE" id="PS50931">
    <property type="entry name" value="HTH_LYSR"/>
    <property type="match status" value="1"/>
</dbReference>
<keyword evidence="3" id="KW-0238">DNA-binding</keyword>
<dbReference type="Gene3D" id="3.40.190.290">
    <property type="match status" value="1"/>
</dbReference>
<comment type="similarity">
    <text evidence="1">Belongs to the LysR transcriptional regulatory family.</text>
</comment>
<dbReference type="PANTHER" id="PTHR30579">
    <property type="entry name" value="TRANSCRIPTIONAL REGULATOR"/>
    <property type="match status" value="1"/>
</dbReference>
<keyword evidence="2" id="KW-0805">Transcription regulation</keyword>